<dbReference type="PANTHER" id="PTHR43818:SF10">
    <property type="entry name" value="NADH-DEPENDENT DEHYDROGENASE-RELATED"/>
    <property type="match status" value="1"/>
</dbReference>
<dbReference type="InterPro" id="IPR043906">
    <property type="entry name" value="Gfo/Idh/MocA_OxRdtase_bact_C"/>
</dbReference>
<evidence type="ECO:0000313" key="3">
    <source>
        <dbReference type="EMBL" id="MBB5061481.1"/>
    </source>
</evidence>
<dbReference type="RefSeq" id="WP_184224386.1">
    <property type="nucleotide sequence ID" value="NZ_JACHIP010000046.1"/>
</dbReference>
<keyword evidence="4" id="KW-1185">Reference proteome</keyword>
<reference evidence="3 4" key="1">
    <citation type="submission" date="2020-08" db="EMBL/GenBank/DDBJ databases">
        <title>Genomic Encyclopedia of Type Strains, Phase IV (KMG-V): Genome sequencing to study the core and pangenomes of soil and plant-associated prokaryotes.</title>
        <authorList>
            <person name="Whitman W."/>
        </authorList>
    </citation>
    <scope>NUCLEOTIDE SEQUENCE [LARGE SCALE GENOMIC DNA]</scope>
    <source>
        <strain evidence="3 4">M8UP14</strain>
    </source>
</reference>
<dbReference type="InterPro" id="IPR000683">
    <property type="entry name" value="Gfo/Idh/MocA-like_OxRdtase_N"/>
</dbReference>
<evidence type="ECO:0000259" key="1">
    <source>
        <dbReference type="Pfam" id="PF01408"/>
    </source>
</evidence>
<dbReference type="InterPro" id="IPR036291">
    <property type="entry name" value="NAD(P)-bd_dom_sf"/>
</dbReference>
<dbReference type="SUPFAM" id="SSF55347">
    <property type="entry name" value="Glyceraldehyde-3-phosphate dehydrogenase-like, C-terminal domain"/>
    <property type="match status" value="1"/>
</dbReference>
<dbReference type="Proteomes" id="UP000540989">
    <property type="component" value="Unassembled WGS sequence"/>
</dbReference>
<dbReference type="Pfam" id="PF19051">
    <property type="entry name" value="GFO_IDH_MocA_C2"/>
    <property type="match status" value="1"/>
</dbReference>
<dbReference type="EMBL" id="JACHIP010000046">
    <property type="protein sequence ID" value="MBB5061481.1"/>
    <property type="molecule type" value="Genomic_DNA"/>
</dbReference>
<organism evidence="3 4">
    <name type="scientific">Granulicella aggregans</name>
    <dbReference type="NCBI Taxonomy" id="474949"/>
    <lineage>
        <taxon>Bacteria</taxon>
        <taxon>Pseudomonadati</taxon>
        <taxon>Acidobacteriota</taxon>
        <taxon>Terriglobia</taxon>
        <taxon>Terriglobales</taxon>
        <taxon>Acidobacteriaceae</taxon>
        <taxon>Granulicella</taxon>
    </lineage>
</organism>
<dbReference type="PANTHER" id="PTHR43818">
    <property type="entry name" value="BCDNA.GH03377"/>
    <property type="match status" value="1"/>
</dbReference>
<dbReference type="InterPro" id="IPR050463">
    <property type="entry name" value="Gfo/Idh/MocA_oxidrdct_glycsds"/>
</dbReference>
<proteinExistence type="predicted"/>
<dbReference type="Gene3D" id="3.40.50.720">
    <property type="entry name" value="NAD(P)-binding Rossmann-like Domain"/>
    <property type="match status" value="1"/>
</dbReference>
<comment type="caution">
    <text evidence="3">The sequence shown here is derived from an EMBL/GenBank/DDBJ whole genome shotgun (WGS) entry which is preliminary data.</text>
</comment>
<gene>
    <name evidence="3" type="ORF">HDF16_006217</name>
</gene>
<accession>A0A7W7ZLN2</accession>
<dbReference type="SUPFAM" id="SSF51735">
    <property type="entry name" value="NAD(P)-binding Rossmann-fold domains"/>
    <property type="match status" value="1"/>
</dbReference>
<dbReference type="AlphaFoldDB" id="A0A7W7ZLN2"/>
<evidence type="ECO:0000259" key="2">
    <source>
        <dbReference type="Pfam" id="PF19051"/>
    </source>
</evidence>
<dbReference type="Pfam" id="PF01408">
    <property type="entry name" value="GFO_IDH_MocA"/>
    <property type="match status" value="1"/>
</dbReference>
<protein>
    <submittedName>
        <fullName evidence="3">Putative dehydrogenase</fullName>
    </submittedName>
</protein>
<sequence length="506" mass="55109">MNRRELLYSVGASAVGLSLPSLKSSAERSAPSDKLTVACIGTGSQGLRVLLDLLRLSQVRVIAVCDVNRLSSDYLEWGPNELREKVRTVLGDTSWGANHSGPTAGRDAAQGIVNAFYGKQAGRPATGCTAYEDFRELLAKEKDLDAVAISTPDHWHAVIAIAAMRAGKHVYSQKPMAHNVWECREMVRVAARTRRATQVSIFNSNLPASQQIHDILASGAIGSVRSVDIWTKRASKFWLQGLPTPIQADPVPAGLNWDMWLGPAPFRPFNHAYMPFIWRAWYDFGCGAFGDMGEYGFDTLARALSLQAATRIEASTTDRFPDCYPVASAVHMDFDATSTRPALRINWFDGGIEPARPSELPVSEQIGEDGEGVIYHGEHGKLLTAFMGQNPRVLSPSGKLEMPFPKGASVQEPFRSEAPELGGTASGANAAHYAEWIDACKGGPPARANYEFEAPIVETLLLGCIAVRTHEPLVWDAERFAFTQGAAKATALLKPAYRVPWEISSK</sequence>
<name>A0A7W7ZLN2_9BACT</name>
<evidence type="ECO:0000313" key="4">
    <source>
        <dbReference type="Proteomes" id="UP000540989"/>
    </source>
</evidence>
<dbReference type="GO" id="GO:0000166">
    <property type="term" value="F:nucleotide binding"/>
    <property type="evidence" value="ECO:0007669"/>
    <property type="project" value="InterPro"/>
</dbReference>
<feature type="domain" description="Gfo/Idh/MocA-like oxidoreductase N-terminal" evidence="1">
    <location>
        <begin position="124"/>
        <end position="199"/>
    </location>
</feature>
<dbReference type="Gene3D" id="3.30.360.10">
    <property type="entry name" value="Dihydrodipicolinate Reductase, domain 2"/>
    <property type="match status" value="1"/>
</dbReference>
<feature type="domain" description="Gfo/Idh/MocA-like oxidoreductase bacterial type C-terminal" evidence="2">
    <location>
        <begin position="210"/>
        <end position="306"/>
    </location>
</feature>